<dbReference type="PANTHER" id="PTHR30290:SF10">
    <property type="entry name" value="PERIPLASMIC OLIGOPEPTIDE-BINDING PROTEIN-RELATED"/>
    <property type="match status" value="1"/>
</dbReference>
<dbReference type="EMBL" id="DXET01000044">
    <property type="protein sequence ID" value="HIX80683.1"/>
    <property type="molecule type" value="Genomic_DNA"/>
</dbReference>
<dbReference type="InterPro" id="IPR023765">
    <property type="entry name" value="SBP_5_CS"/>
</dbReference>
<dbReference type="GO" id="GO:1904680">
    <property type="term" value="F:peptide transmembrane transporter activity"/>
    <property type="evidence" value="ECO:0007669"/>
    <property type="project" value="TreeGrafter"/>
</dbReference>
<reference evidence="7" key="2">
    <citation type="submission" date="2021-04" db="EMBL/GenBank/DDBJ databases">
        <authorList>
            <person name="Gilroy R."/>
        </authorList>
    </citation>
    <scope>NUCLEOTIDE SEQUENCE</scope>
    <source>
        <strain evidence="7">ChiGjej1B1-14440</strain>
    </source>
</reference>
<feature type="chain" id="PRO_5039381333" evidence="5">
    <location>
        <begin position="22"/>
        <end position="531"/>
    </location>
</feature>
<dbReference type="CDD" id="cd08504">
    <property type="entry name" value="PBP2_OppA"/>
    <property type="match status" value="1"/>
</dbReference>
<evidence type="ECO:0000259" key="6">
    <source>
        <dbReference type="Pfam" id="PF00496"/>
    </source>
</evidence>
<dbReference type="Gene3D" id="3.40.190.10">
    <property type="entry name" value="Periplasmic binding protein-like II"/>
    <property type="match status" value="1"/>
</dbReference>
<keyword evidence="4 5" id="KW-0732">Signal</keyword>
<name>A0A9D2BLQ4_9FIRM</name>
<dbReference type="PROSITE" id="PS51257">
    <property type="entry name" value="PROKAR_LIPOPROTEIN"/>
    <property type="match status" value="1"/>
</dbReference>
<dbReference type="InterPro" id="IPR000914">
    <property type="entry name" value="SBP_5_dom"/>
</dbReference>
<reference evidence="7" key="1">
    <citation type="journal article" date="2021" name="PeerJ">
        <title>Extensive microbial diversity within the chicken gut microbiome revealed by metagenomics and culture.</title>
        <authorList>
            <person name="Gilroy R."/>
            <person name="Ravi A."/>
            <person name="Getino M."/>
            <person name="Pursley I."/>
            <person name="Horton D.L."/>
            <person name="Alikhan N.F."/>
            <person name="Baker D."/>
            <person name="Gharbi K."/>
            <person name="Hall N."/>
            <person name="Watson M."/>
            <person name="Adriaenssens E.M."/>
            <person name="Foster-Nyarko E."/>
            <person name="Jarju S."/>
            <person name="Secka A."/>
            <person name="Antonio M."/>
            <person name="Oren A."/>
            <person name="Chaudhuri R.R."/>
            <person name="La Ragione R."/>
            <person name="Hildebrand F."/>
            <person name="Pallen M.J."/>
        </authorList>
    </citation>
    <scope>NUCLEOTIDE SEQUENCE</scope>
    <source>
        <strain evidence="7">ChiGjej1B1-14440</strain>
    </source>
</reference>
<dbReference type="GO" id="GO:0043190">
    <property type="term" value="C:ATP-binding cassette (ABC) transporter complex"/>
    <property type="evidence" value="ECO:0007669"/>
    <property type="project" value="InterPro"/>
</dbReference>
<feature type="signal peptide" evidence="5">
    <location>
        <begin position="1"/>
        <end position="21"/>
    </location>
</feature>
<evidence type="ECO:0000256" key="4">
    <source>
        <dbReference type="ARBA" id="ARBA00022729"/>
    </source>
</evidence>
<comment type="caution">
    <text evidence="7">The sequence shown here is derived from an EMBL/GenBank/DDBJ whole genome shotgun (WGS) entry which is preliminary data.</text>
</comment>
<dbReference type="InterPro" id="IPR039424">
    <property type="entry name" value="SBP_5"/>
</dbReference>
<evidence type="ECO:0000313" key="8">
    <source>
        <dbReference type="Proteomes" id="UP000886724"/>
    </source>
</evidence>
<dbReference type="PANTHER" id="PTHR30290">
    <property type="entry name" value="PERIPLASMIC BINDING COMPONENT OF ABC TRANSPORTER"/>
    <property type="match status" value="1"/>
</dbReference>
<dbReference type="InterPro" id="IPR030678">
    <property type="entry name" value="Peptide/Ni-bd"/>
</dbReference>
<sequence>MKKFLAVLASLAMMVSLTGCGGGSDENVFYYALDTEASSLDSTVATDGASFTAIHQFIDGLTCRGKDGEITLALAEDYSTSEDGLTWTFKIRDDANWENGDPVTANDFVYAWTRLLKNGGEYSSMFGPDGANIVNATAIMEGTMEADQLGVSAVDDKTLEIHLVTPCTFFLELMNFAVFYPQNEAFVEKVGEDKYATSADNLLSCGAFKVTDYQQGSRITYEKNEEYYDADSVQLDGVEIYQAVESDTGTMGFENGDYDFVPISFEMVDKYTDSDAYYTYQQGYMHFIMFNYQNEQLQNINLRRAISLAIDRNDFATNVLKDGSVAAQGFVPSNLSESSAGTDFRDDSGSYLSYDLTQAQQYLDAALQELGVSEITLELLYGNNEAPNDTCAEYLESALSKLNGLNIEMKVETKTARLDDMTNGDFDLAVTRWGPDFADPTTYLTLYNSTNSNNDGKYSNPEFDAILEQITNENNVDARWQLMIQAEKMLMDDYAMVPIFEKGGTALMNTDYEGLVIRVTGPNVLKYVHKV</sequence>
<evidence type="ECO:0000313" key="7">
    <source>
        <dbReference type="EMBL" id="HIX80683.1"/>
    </source>
</evidence>
<evidence type="ECO:0000256" key="2">
    <source>
        <dbReference type="ARBA" id="ARBA00005695"/>
    </source>
</evidence>
<accession>A0A9D2BLQ4</accession>
<dbReference type="FunFam" id="3.10.105.10:FF:000001">
    <property type="entry name" value="Oligopeptide ABC transporter, oligopeptide-binding protein"/>
    <property type="match status" value="1"/>
</dbReference>
<proteinExistence type="inferred from homology"/>
<evidence type="ECO:0000256" key="5">
    <source>
        <dbReference type="SAM" id="SignalP"/>
    </source>
</evidence>
<dbReference type="GO" id="GO:0030288">
    <property type="term" value="C:outer membrane-bounded periplasmic space"/>
    <property type="evidence" value="ECO:0007669"/>
    <property type="project" value="UniProtKB-ARBA"/>
</dbReference>
<comment type="similarity">
    <text evidence="2">Belongs to the bacterial solute-binding protein 5 family.</text>
</comment>
<dbReference type="AlphaFoldDB" id="A0A9D2BLQ4"/>
<organism evidence="7 8">
    <name type="scientific">Candidatus Erysipelatoclostridium merdavium</name>
    <dbReference type="NCBI Taxonomy" id="2838566"/>
    <lineage>
        <taxon>Bacteria</taxon>
        <taxon>Bacillati</taxon>
        <taxon>Bacillota</taxon>
        <taxon>Erysipelotrichia</taxon>
        <taxon>Erysipelotrichales</taxon>
        <taxon>Erysipelotrichales incertae sedis</taxon>
    </lineage>
</organism>
<evidence type="ECO:0000256" key="3">
    <source>
        <dbReference type="ARBA" id="ARBA00022448"/>
    </source>
</evidence>
<dbReference type="PROSITE" id="PS01040">
    <property type="entry name" value="SBP_BACTERIAL_5"/>
    <property type="match status" value="1"/>
</dbReference>
<dbReference type="GO" id="GO:0015833">
    <property type="term" value="P:peptide transport"/>
    <property type="evidence" value="ECO:0007669"/>
    <property type="project" value="TreeGrafter"/>
</dbReference>
<dbReference type="Proteomes" id="UP000886724">
    <property type="component" value="Unassembled WGS sequence"/>
</dbReference>
<dbReference type="Gene3D" id="3.10.105.10">
    <property type="entry name" value="Dipeptide-binding Protein, Domain 3"/>
    <property type="match status" value="1"/>
</dbReference>
<protein>
    <submittedName>
        <fullName evidence="7">Peptide ABC transporter substrate-binding protein</fullName>
    </submittedName>
</protein>
<evidence type="ECO:0000256" key="1">
    <source>
        <dbReference type="ARBA" id="ARBA00004193"/>
    </source>
</evidence>
<comment type="subcellular location">
    <subcellularLocation>
        <location evidence="1">Cell membrane</location>
        <topology evidence="1">Lipid-anchor</topology>
    </subcellularLocation>
</comment>
<feature type="domain" description="Solute-binding protein family 5" evidence="6">
    <location>
        <begin position="70"/>
        <end position="454"/>
    </location>
</feature>
<dbReference type="Pfam" id="PF00496">
    <property type="entry name" value="SBP_bac_5"/>
    <property type="match status" value="1"/>
</dbReference>
<dbReference type="SUPFAM" id="SSF53850">
    <property type="entry name" value="Periplasmic binding protein-like II"/>
    <property type="match status" value="1"/>
</dbReference>
<dbReference type="PIRSF" id="PIRSF002741">
    <property type="entry name" value="MppA"/>
    <property type="match status" value="1"/>
</dbReference>
<dbReference type="Gene3D" id="3.90.76.10">
    <property type="entry name" value="Dipeptide-binding Protein, Domain 1"/>
    <property type="match status" value="1"/>
</dbReference>
<keyword evidence="3" id="KW-0813">Transport</keyword>
<gene>
    <name evidence="7" type="ORF">H9980_01780</name>
</gene>
<dbReference type="FunFam" id="3.90.76.10:FF:000001">
    <property type="entry name" value="Oligopeptide ABC transporter substrate-binding protein"/>
    <property type="match status" value="1"/>
</dbReference>